<dbReference type="EMBL" id="CAIIXF020000009">
    <property type="protein sequence ID" value="CAH1795024.1"/>
    <property type="molecule type" value="Genomic_DNA"/>
</dbReference>
<dbReference type="Gene3D" id="1.20.1260.10">
    <property type="match status" value="1"/>
</dbReference>
<comment type="caution">
    <text evidence="1">The sequence shown here is derived from an EMBL/GenBank/DDBJ whole genome shotgun (WGS) entry which is preliminary data.</text>
</comment>
<name>A0A8S4PNY7_OWEFU</name>
<gene>
    <name evidence="1" type="ORF">OFUS_LOCUS19621</name>
</gene>
<dbReference type="SUPFAM" id="SSF47240">
    <property type="entry name" value="Ferritin-like"/>
    <property type="match status" value="1"/>
</dbReference>
<reference evidence="1" key="1">
    <citation type="submission" date="2022-03" db="EMBL/GenBank/DDBJ databases">
        <authorList>
            <person name="Martin C."/>
        </authorList>
    </citation>
    <scope>NUCLEOTIDE SEQUENCE</scope>
</reference>
<dbReference type="Proteomes" id="UP000749559">
    <property type="component" value="Unassembled WGS sequence"/>
</dbReference>
<keyword evidence="2" id="KW-1185">Reference proteome</keyword>
<accession>A0A8S4PNY7</accession>
<dbReference type="InterPro" id="IPR009078">
    <property type="entry name" value="Ferritin-like_SF"/>
</dbReference>
<proteinExistence type="predicted"/>
<dbReference type="InterPro" id="IPR012347">
    <property type="entry name" value="Ferritin-like"/>
</dbReference>
<sequence length="236" mass="27143">MVLERNERGRFAKKPHTPQKQDQFESIIVANGQSTISICVPRVSEAQTLPFYLAFELNTCALLFMDAALEFDRISMFFRRDDIALERTSRAFRDAAHNERRRAEMIRSYLTERGMCLEFPDVPTIIPDPIGNQDWTLKDAFIYATDLISQTRECVNQFGQIAANPGNNDTSDAATVLFSSLMERERLIVQKQVADLFTEATYVDPSDSRQWVFDSLANLKFERIKRGRRKSPKAFV</sequence>
<organism evidence="1 2">
    <name type="scientific">Owenia fusiformis</name>
    <name type="common">Polychaete worm</name>
    <dbReference type="NCBI Taxonomy" id="6347"/>
    <lineage>
        <taxon>Eukaryota</taxon>
        <taxon>Metazoa</taxon>
        <taxon>Spiralia</taxon>
        <taxon>Lophotrochozoa</taxon>
        <taxon>Annelida</taxon>
        <taxon>Polychaeta</taxon>
        <taxon>Sedentaria</taxon>
        <taxon>Canalipalpata</taxon>
        <taxon>Sabellida</taxon>
        <taxon>Oweniida</taxon>
        <taxon>Oweniidae</taxon>
        <taxon>Owenia</taxon>
    </lineage>
</organism>
<dbReference type="AlphaFoldDB" id="A0A8S4PNY7"/>
<evidence type="ECO:0000313" key="1">
    <source>
        <dbReference type="EMBL" id="CAH1795024.1"/>
    </source>
</evidence>
<evidence type="ECO:0000313" key="2">
    <source>
        <dbReference type="Proteomes" id="UP000749559"/>
    </source>
</evidence>
<protein>
    <submittedName>
        <fullName evidence="1">Uncharacterized protein</fullName>
    </submittedName>
</protein>